<keyword evidence="3" id="KW-1185">Reference proteome</keyword>
<reference evidence="2 3" key="1">
    <citation type="submission" date="2015-09" db="EMBL/GenBank/DDBJ databases">
        <authorList>
            <consortium name="Swine Surveillance"/>
        </authorList>
    </citation>
    <scope>NUCLEOTIDE SEQUENCE [LARGE SCALE GENOMIC DNA]</scope>
    <source>
        <strain evidence="2 3">CECT 7557</strain>
    </source>
</reference>
<dbReference type="AlphaFoldDB" id="A0A0P1G2X6"/>
<feature type="compositionally biased region" description="Basic and acidic residues" evidence="1">
    <location>
        <begin position="82"/>
        <end position="96"/>
    </location>
</feature>
<dbReference type="InterPro" id="IPR041854">
    <property type="entry name" value="BFD-like_2Fe2S-bd_dom_sf"/>
</dbReference>
<protein>
    <submittedName>
        <fullName evidence="2">BFD-like [2Fe-2S] binding domain protein</fullName>
    </submittedName>
</protein>
<feature type="region of interest" description="Disordered" evidence="1">
    <location>
        <begin position="73"/>
        <end position="96"/>
    </location>
</feature>
<dbReference type="EMBL" id="CYSD01000012">
    <property type="protein sequence ID" value="CUH76163.1"/>
    <property type="molecule type" value="Genomic_DNA"/>
</dbReference>
<dbReference type="STRING" id="928856.SAMN04488049_10338"/>
<evidence type="ECO:0000313" key="3">
    <source>
        <dbReference type="Proteomes" id="UP000052022"/>
    </source>
</evidence>
<gene>
    <name evidence="2" type="ORF">TRM7557_00744</name>
</gene>
<dbReference type="OrthoDB" id="7428628at2"/>
<proteinExistence type="predicted"/>
<dbReference type="RefSeq" id="WP_074941853.1">
    <property type="nucleotide sequence ID" value="NZ_CYSD01000012.1"/>
</dbReference>
<sequence>MIICHCTRISDHDINAAIDWMRTADPEVIITPGKIYHALGKKADCGGCMSLFLDTMRANDKLSVPAQLRNLRAGRTVSGSEEAPHEGRPEGYRLSQ</sequence>
<dbReference type="Gene3D" id="1.10.10.1100">
    <property type="entry name" value="BFD-like [2Fe-2S]-binding domain"/>
    <property type="match status" value="1"/>
</dbReference>
<name>A0A0P1G2X6_9RHOB</name>
<evidence type="ECO:0000256" key="1">
    <source>
        <dbReference type="SAM" id="MobiDB-lite"/>
    </source>
</evidence>
<organism evidence="2 3">
    <name type="scientific">Tritonibacter multivorans</name>
    <dbReference type="NCBI Taxonomy" id="928856"/>
    <lineage>
        <taxon>Bacteria</taxon>
        <taxon>Pseudomonadati</taxon>
        <taxon>Pseudomonadota</taxon>
        <taxon>Alphaproteobacteria</taxon>
        <taxon>Rhodobacterales</taxon>
        <taxon>Paracoccaceae</taxon>
        <taxon>Tritonibacter</taxon>
    </lineage>
</organism>
<accession>A0A0P1G2X6</accession>
<evidence type="ECO:0000313" key="2">
    <source>
        <dbReference type="EMBL" id="CUH76163.1"/>
    </source>
</evidence>
<dbReference type="Proteomes" id="UP000052022">
    <property type="component" value="Unassembled WGS sequence"/>
</dbReference>